<dbReference type="InterPro" id="IPR011332">
    <property type="entry name" value="Ribosomal_zn-bd"/>
</dbReference>
<evidence type="ECO:0000256" key="1">
    <source>
        <dbReference type="ARBA" id="ARBA00008560"/>
    </source>
</evidence>
<evidence type="ECO:0000256" key="5">
    <source>
        <dbReference type="HAMAP-Rule" id="MF_00340"/>
    </source>
</evidence>
<dbReference type="GO" id="GO:0015934">
    <property type="term" value="C:large ribosomal subunit"/>
    <property type="evidence" value="ECO:0007669"/>
    <property type="project" value="InterPro"/>
</dbReference>
<dbReference type="GO" id="GO:0003735">
    <property type="term" value="F:structural constituent of ribosome"/>
    <property type="evidence" value="ECO:0007669"/>
    <property type="project" value="InterPro"/>
</dbReference>
<dbReference type="SUPFAM" id="SSF57829">
    <property type="entry name" value="Zn-binding ribosomal proteins"/>
    <property type="match status" value="1"/>
</dbReference>
<dbReference type="InterPro" id="IPR002677">
    <property type="entry name" value="Ribosomal_bL32"/>
</dbReference>
<dbReference type="NCBIfam" id="TIGR01031">
    <property type="entry name" value="rpmF_bact"/>
    <property type="match status" value="1"/>
</dbReference>
<keyword evidence="3 5" id="KW-0687">Ribonucleoprotein</keyword>
<dbReference type="Proteomes" id="UP000230903">
    <property type="component" value="Unassembled WGS sequence"/>
</dbReference>
<organism evidence="6 7">
    <name type="scientific">Candidatus Harrisonbacteria bacterium CG10_big_fil_rev_8_21_14_0_10_45_28</name>
    <dbReference type="NCBI Taxonomy" id="1974586"/>
    <lineage>
        <taxon>Bacteria</taxon>
        <taxon>Candidatus Harrisoniibacteriota</taxon>
    </lineage>
</organism>
<gene>
    <name evidence="5 6" type="primary">rpmF</name>
    <name evidence="6" type="ORF">COU10_00235</name>
</gene>
<evidence type="ECO:0000256" key="4">
    <source>
        <dbReference type="ARBA" id="ARBA00035178"/>
    </source>
</evidence>
<comment type="caution">
    <text evidence="6">The sequence shown here is derived from an EMBL/GenBank/DDBJ whole genome shotgun (WGS) entry which is preliminary data.</text>
</comment>
<dbReference type="EMBL" id="PFBC01000005">
    <property type="protein sequence ID" value="PIR88242.1"/>
    <property type="molecule type" value="Genomic_DNA"/>
</dbReference>
<comment type="similarity">
    <text evidence="1 5">Belongs to the bacterial ribosomal protein bL32 family.</text>
</comment>
<evidence type="ECO:0000256" key="3">
    <source>
        <dbReference type="ARBA" id="ARBA00023274"/>
    </source>
</evidence>
<keyword evidence="2 5" id="KW-0689">Ribosomal protein</keyword>
<protein>
    <recommendedName>
        <fullName evidence="4 5">Large ribosomal subunit protein bL32</fullName>
    </recommendedName>
</protein>
<dbReference type="Pfam" id="PF01783">
    <property type="entry name" value="Ribosomal_L32p"/>
    <property type="match status" value="1"/>
</dbReference>
<dbReference type="HAMAP" id="MF_00340">
    <property type="entry name" value="Ribosomal_bL32"/>
    <property type="match status" value="1"/>
</dbReference>
<sequence length="128" mass="14213">MSAEPSDGLGLEVGAAMHPHRRPLHVLVIFLPKLHCRAKFFLFNISKVLSGPTHYALRTTLLRTKYKNMVPRKHRTKGGVGRRRAHLALKKGNIHVCSTCSGPRLPHKACAQCGIYNGTKRKEAVGLK</sequence>
<evidence type="ECO:0000313" key="7">
    <source>
        <dbReference type="Proteomes" id="UP000230903"/>
    </source>
</evidence>
<dbReference type="AlphaFoldDB" id="A0A2H0UPA4"/>
<proteinExistence type="inferred from homology"/>
<reference evidence="7" key="1">
    <citation type="submission" date="2017-09" db="EMBL/GenBank/DDBJ databases">
        <title>Depth-based differentiation of microbial function through sediment-hosted aquifers and enrichment of novel symbionts in the deep terrestrial subsurface.</title>
        <authorList>
            <person name="Probst A.J."/>
            <person name="Ladd B."/>
            <person name="Jarett J.K."/>
            <person name="Geller-Mcgrath D.E."/>
            <person name="Sieber C.M.K."/>
            <person name="Emerson J.B."/>
            <person name="Anantharaman K."/>
            <person name="Thomas B.C."/>
            <person name="Malmstrom R."/>
            <person name="Stieglmeier M."/>
            <person name="Klingl A."/>
            <person name="Woyke T."/>
            <person name="Ryan C.M."/>
            <person name="Banfield J.F."/>
        </authorList>
    </citation>
    <scope>NUCLEOTIDE SEQUENCE [LARGE SCALE GENOMIC DNA]</scope>
</reference>
<evidence type="ECO:0000256" key="2">
    <source>
        <dbReference type="ARBA" id="ARBA00022980"/>
    </source>
</evidence>
<accession>A0A2H0UPA4</accession>
<name>A0A2H0UPA4_9BACT</name>
<evidence type="ECO:0000313" key="6">
    <source>
        <dbReference type="EMBL" id="PIR88242.1"/>
    </source>
</evidence>
<dbReference type="GO" id="GO:0006412">
    <property type="term" value="P:translation"/>
    <property type="evidence" value="ECO:0007669"/>
    <property type="project" value="UniProtKB-UniRule"/>
</dbReference>